<evidence type="ECO:0000256" key="2">
    <source>
        <dbReference type="ARBA" id="ARBA00012000"/>
    </source>
</evidence>
<keyword evidence="7" id="KW-1185">Reference proteome</keyword>
<dbReference type="GO" id="GO:0008725">
    <property type="term" value="F:DNA-3-methyladenine glycosylase activity"/>
    <property type="evidence" value="ECO:0007669"/>
    <property type="project" value="TreeGrafter"/>
</dbReference>
<dbReference type="Proteomes" id="UP000293289">
    <property type="component" value="Unassembled WGS sequence"/>
</dbReference>
<dbReference type="SMART" id="SM00478">
    <property type="entry name" value="ENDO3c"/>
    <property type="match status" value="1"/>
</dbReference>
<evidence type="ECO:0000313" key="7">
    <source>
        <dbReference type="Proteomes" id="UP000293289"/>
    </source>
</evidence>
<proteinExistence type="predicted"/>
<reference evidence="6 7" key="1">
    <citation type="submission" date="2019-02" db="EMBL/GenBank/DDBJ databases">
        <title>Genomic Encyclopedia of Type Strains, Phase IV (KMG-IV): sequencing the most valuable type-strain genomes for metagenomic binning, comparative biology and taxonomic classification.</title>
        <authorList>
            <person name="Goeker M."/>
        </authorList>
    </citation>
    <scope>NUCLEOTIDE SEQUENCE [LARGE SCALE GENOMIC DNA]</scope>
    <source>
        <strain evidence="6 7">DSM 43045</strain>
    </source>
</reference>
<evidence type="ECO:0000259" key="5">
    <source>
        <dbReference type="SMART" id="SM00478"/>
    </source>
</evidence>
<comment type="catalytic activity">
    <reaction evidence="1">
        <text>Hydrolysis of alkylated DNA, releasing 3-methyladenine, 3-methylguanine, 7-methylguanine and 7-methyladenine.</text>
        <dbReference type="EC" id="3.2.2.21"/>
    </reaction>
</comment>
<accession>A0A4Q7M7A8</accession>
<dbReference type="InterPro" id="IPR003265">
    <property type="entry name" value="HhH-GPD_domain"/>
</dbReference>
<evidence type="ECO:0000256" key="3">
    <source>
        <dbReference type="ARBA" id="ARBA00022763"/>
    </source>
</evidence>
<gene>
    <name evidence="6" type="ORF">EV187_3533</name>
</gene>
<evidence type="ECO:0000256" key="1">
    <source>
        <dbReference type="ARBA" id="ARBA00000086"/>
    </source>
</evidence>
<name>A0A4Q7M7A8_9MICO</name>
<dbReference type="GO" id="GO:0005737">
    <property type="term" value="C:cytoplasm"/>
    <property type="evidence" value="ECO:0007669"/>
    <property type="project" value="TreeGrafter"/>
</dbReference>
<feature type="domain" description="HhH-GPD" evidence="5">
    <location>
        <begin position="142"/>
        <end position="320"/>
    </location>
</feature>
<organism evidence="6 7">
    <name type="scientific">Agromyces ramosus</name>
    <dbReference type="NCBI Taxonomy" id="33879"/>
    <lineage>
        <taxon>Bacteria</taxon>
        <taxon>Bacillati</taxon>
        <taxon>Actinomycetota</taxon>
        <taxon>Actinomycetes</taxon>
        <taxon>Micrococcales</taxon>
        <taxon>Microbacteriaceae</taxon>
        <taxon>Agromyces</taxon>
    </lineage>
</organism>
<keyword evidence="4" id="KW-0234">DNA repair</keyword>
<comment type="caution">
    <text evidence="6">The sequence shown here is derived from an EMBL/GenBank/DDBJ whole genome shotgun (WGS) entry which is preliminary data.</text>
</comment>
<dbReference type="GO" id="GO:0006307">
    <property type="term" value="P:DNA alkylation repair"/>
    <property type="evidence" value="ECO:0007669"/>
    <property type="project" value="TreeGrafter"/>
</dbReference>
<dbReference type="Gene3D" id="1.10.340.30">
    <property type="entry name" value="Hypothetical protein, domain 2"/>
    <property type="match status" value="1"/>
</dbReference>
<dbReference type="GO" id="GO:0032993">
    <property type="term" value="C:protein-DNA complex"/>
    <property type="evidence" value="ECO:0007669"/>
    <property type="project" value="TreeGrafter"/>
</dbReference>
<protein>
    <recommendedName>
        <fullName evidence="2">DNA-3-methyladenine glycosylase II</fullName>
        <ecNumber evidence="2">3.2.2.21</ecNumber>
    </recommendedName>
</protein>
<dbReference type="GO" id="GO:0006285">
    <property type="term" value="P:base-excision repair, AP site formation"/>
    <property type="evidence" value="ECO:0007669"/>
    <property type="project" value="TreeGrafter"/>
</dbReference>
<sequence length="320" mass="35238">MRGPVAVRRVVHTGAVIAEHALTWSPRHPTDLLQTIGALRRGGGDPTYHRDERGAVWRTTRTDEGVATLRYTQPASDELRCEGWGPGARSGVASAPELLGERDDPGDFEPGIRLLDDAHRRNPGLRIPRTGRVFEALAPAILEQKVITLQAHDSWRRLVWRFGDAAPGPTPRKMRVAPSPERWASIPTWEWHTAGVDPRRARTIVNAARYAARLEEAVAMSPSDAAARLTLMPGVGAWTAAEVAQRALGDADALSVGDYHLSNYLGHALWGRDMTDDEMLVAMAPWAGHRYRVVRLLGAAGVRGRPRRGPRMSFVDHRAI</sequence>
<dbReference type="EC" id="3.2.2.21" evidence="2"/>
<dbReference type="GO" id="GO:0043916">
    <property type="term" value="F:DNA-7-methylguanine glycosylase activity"/>
    <property type="evidence" value="ECO:0007669"/>
    <property type="project" value="TreeGrafter"/>
</dbReference>
<dbReference type="PANTHER" id="PTHR43003:SF6">
    <property type="entry name" value="DNA GLYCOSYLASE"/>
    <property type="match status" value="1"/>
</dbReference>
<dbReference type="SUPFAM" id="SSF48150">
    <property type="entry name" value="DNA-glycosylase"/>
    <property type="match status" value="1"/>
</dbReference>
<evidence type="ECO:0000256" key="4">
    <source>
        <dbReference type="ARBA" id="ARBA00023204"/>
    </source>
</evidence>
<dbReference type="CDD" id="cd00056">
    <property type="entry name" value="ENDO3c"/>
    <property type="match status" value="1"/>
</dbReference>
<keyword evidence="3" id="KW-0227">DNA damage</keyword>
<dbReference type="InterPro" id="IPR051912">
    <property type="entry name" value="Alkylbase_DNA_Glycosylase/TA"/>
</dbReference>
<dbReference type="InterPro" id="IPR011257">
    <property type="entry name" value="DNA_glycosylase"/>
</dbReference>
<evidence type="ECO:0000313" key="6">
    <source>
        <dbReference type="EMBL" id="RZS63624.1"/>
    </source>
</evidence>
<dbReference type="EMBL" id="SGWY01000004">
    <property type="protein sequence ID" value="RZS63624.1"/>
    <property type="molecule type" value="Genomic_DNA"/>
</dbReference>
<dbReference type="GO" id="GO:0032131">
    <property type="term" value="F:alkylated DNA binding"/>
    <property type="evidence" value="ECO:0007669"/>
    <property type="project" value="TreeGrafter"/>
</dbReference>
<dbReference type="PANTHER" id="PTHR43003">
    <property type="entry name" value="DNA-3-METHYLADENINE GLYCOSYLASE"/>
    <property type="match status" value="1"/>
</dbReference>
<dbReference type="AlphaFoldDB" id="A0A4Q7M7A8"/>